<proteinExistence type="inferred from homology"/>
<gene>
    <name evidence="8" type="ORF">HERILL_LOCUS15221</name>
</gene>
<dbReference type="PANTHER" id="PTHR12968:SF1">
    <property type="entry name" value="B9 DOMAIN-CONTAINING PROTEIN 1"/>
    <property type="match status" value="1"/>
</dbReference>
<dbReference type="GO" id="GO:0036038">
    <property type="term" value="C:MKS complex"/>
    <property type="evidence" value="ECO:0007669"/>
    <property type="project" value="TreeGrafter"/>
</dbReference>
<sequence>MEAVTCFHISVTGQIEFASFPLGPDGSQLFVRYEVIAGPDWELVAGLSAGITQCSTSRPQDEKIVFNMPLEFSYKATNPFGWPQIVFCIYGKNIWGVETSLGYARIHAPVFGMERRRIVAPILIPRCANTVAEIMSWITGKNAELRNPKILTEGAKNKGLQTDSYGELTVSLQTISRGANRMGYDWGRQQSAEQNY</sequence>
<evidence type="ECO:0000256" key="2">
    <source>
        <dbReference type="ARBA" id="ARBA00022490"/>
    </source>
</evidence>
<reference evidence="8 9" key="1">
    <citation type="submission" date="2020-11" db="EMBL/GenBank/DDBJ databases">
        <authorList>
            <person name="Wallbank WR R."/>
            <person name="Pardo Diaz C."/>
            <person name="Kozak K."/>
            <person name="Martin S."/>
            <person name="Jiggins C."/>
            <person name="Moest M."/>
            <person name="Warren A I."/>
            <person name="Generalovic N T."/>
            <person name="Byers J.R.P. K."/>
            <person name="Montejo-Kovacevich G."/>
            <person name="Yen C E."/>
        </authorList>
    </citation>
    <scope>NUCLEOTIDE SEQUENCE [LARGE SCALE GENOMIC DNA]</scope>
</reference>
<comment type="similarity">
    <text evidence="6">Belongs to the B9D family.</text>
</comment>
<evidence type="ECO:0000256" key="3">
    <source>
        <dbReference type="ARBA" id="ARBA00022794"/>
    </source>
</evidence>
<keyword evidence="9" id="KW-1185">Reference proteome</keyword>
<dbReference type="EMBL" id="LR899014">
    <property type="protein sequence ID" value="CAD7092894.1"/>
    <property type="molecule type" value="Genomic_DNA"/>
</dbReference>
<dbReference type="InterPro" id="IPR010796">
    <property type="entry name" value="C2_B9-type_dom"/>
</dbReference>
<dbReference type="Pfam" id="PF07162">
    <property type="entry name" value="B9-C2"/>
    <property type="match status" value="1"/>
</dbReference>
<evidence type="ECO:0000256" key="4">
    <source>
        <dbReference type="ARBA" id="ARBA00023212"/>
    </source>
</evidence>
<dbReference type="InParanoid" id="A0A7R8V5M0"/>
<accession>A0A7R8V5M0</accession>
<evidence type="ECO:0000256" key="6">
    <source>
        <dbReference type="ARBA" id="ARBA00038411"/>
    </source>
</evidence>
<organism evidence="8 9">
    <name type="scientific">Hermetia illucens</name>
    <name type="common">Black soldier fly</name>
    <dbReference type="NCBI Taxonomy" id="343691"/>
    <lineage>
        <taxon>Eukaryota</taxon>
        <taxon>Metazoa</taxon>
        <taxon>Ecdysozoa</taxon>
        <taxon>Arthropoda</taxon>
        <taxon>Hexapoda</taxon>
        <taxon>Insecta</taxon>
        <taxon>Pterygota</taxon>
        <taxon>Neoptera</taxon>
        <taxon>Endopterygota</taxon>
        <taxon>Diptera</taxon>
        <taxon>Brachycera</taxon>
        <taxon>Stratiomyomorpha</taxon>
        <taxon>Stratiomyidae</taxon>
        <taxon>Hermetiinae</taxon>
        <taxon>Hermetia</taxon>
    </lineage>
</organism>
<keyword evidence="3" id="KW-0970">Cilium biogenesis/degradation</keyword>
<dbReference type="PANTHER" id="PTHR12968">
    <property type="entry name" value="B9 DOMAIN-CONTAINING"/>
    <property type="match status" value="1"/>
</dbReference>
<dbReference type="GO" id="GO:0060271">
    <property type="term" value="P:cilium assembly"/>
    <property type="evidence" value="ECO:0007669"/>
    <property type="project" value="TreeGrafter"/>
</dbReference>
<keyword evidence="2" id="KW-0963">Cytoplasm</keyword>
<name>A0A7R8V5M0_HERIL</name>
<keyword evidence="5" id="KW-0966">Cell projection</keyword>
<dbReference type="AlphaFoldDB" id="A0A7R8V5M0"/>
<comment type="subcellular location">
    <subcellularLocation>
        <location evidence="1">Cytoplasm</location>
        <location evidence="1">Cytoskeleton</location>
        <location evidence="1">Cilium basal body</location>
    </subcellularLocation>
</comment>
<dbReference type="Proteomes" id="UP000594454">
    <property type="component" value="Chromosome 6"/>
</dbReference>
<evidence type="ECO:0000256" key="7">
    <source>
        <dbReference type="ARBA" id="ARBA00039274"/>
    </source>
</evidence>
<dbReference type="OMA" id="NMPIEVT"/>
<evidence type="ECO:0000256" key="1">
    <source>
        <dbReference type="ARBA" id="ARBA00004120"/>
    </source>
</evidence>
<keyword evidence="4" id="KW-0206">Cytoskeleton</keyword>
<protein>
    <recommendedName>
        <fullName evidence="7">B9 domain-containing protein 1</fullName>
    </recommendedName>
</protein>
<evidence type="ECO:0000256" key="5">
    <source>
        <dbReference type="ARBA" id="ARBA00023273"/>
    </source>
</evidence>
<evidence type="ECO:0000313" key="8">
    <source>
        <dbReference type="EMBL" id="CAD7092894.1"/>
    </source>
</evidence>
<dbReference type="FunCoup" id="A0A7R8V5M0">
    <property type="interactions" value="67"/>
</dbReference>
<evidence type="ECO:0000313" key="9">
    <source>
        <dbReference type="Proteomes" id="UP000594454"/>
    </source>
</evidence>
<dbReference type="OrthoDB" id="431939at2759"/>
<dbReference type="PROSITE" id="PS51381">
    <property type="entry name" value="C2_B9"/>
    <property type="match status" value="1"/>
</dbReference>